<reference evidence="1 2" key="1">
    <citation type="submission" date="2014-01" db="EMBL/GenBank/DDBJ databases">
        <title>Development of a Comparative Genomic Fingerprinting Assay for High Resolution Genotyping of Arcobacter butzleri.</title>
        <authorList>
            <person name="Webb A.L."/>
            <person name="Inglis G.D."/>
            <person name="Kruczkiewicz P."/>
            <person name="Selinger L.B."/>
            <person name="Taboada E.N."/>
        </authorList>
    </citation>
    <scope>NUCLEOTIDE SEQUENCE [LARGE SCALE GENOMIC DNA]</scope>
    <source>
        <strain evidence="1 2">L352</strain>
    </source>
</reference>
<name>A0A837JG37_9BACT</name>
<gene>
    <name evidence="1" type="ORF">AF77_00135</name>
</gene>
<proteinExistence type="predicted"/>
<dbReference type="Pfam" id="PF10707">
    <property type="entry name" value="YrbL-PhoP_reg"/>
    <property type="match status" value="1"/>
</dbReference>
<evidence type="ECO:0000313" key="2">
    <source>
        <dbReference type="Proteomes" id="UP000035462"/>
    </source>
</evidence>
<dbReference type="AlphaFoldDB" id="A0A837JG37"/>
<evidence type="ECO:0008006" key="3">
    <source>
        <dbReference type="Google" id="ProtNLM"/>
    </source>
</evidence>
<sequence length="202" mass="24228">MDLTQDYFIARGGERDCYHHPFDATKVIKILYKRNGVFAYNGTRNQIEYKYFQFLEKAKVPFTHISKSYNYLDSNLGRGLIYEKICDYDGKISLSFLKVIRERLINEDVENFLLKELKDYLFKYNILFIDCGIDNLLCCEYEKGKYKLVIIDGLGAKRKGFKFWLYLNSKFYTKRKVEKQWKVFMKKIEKELIQREISVNSK</sequence>
<comment type="caution">
    <text evidence="1">The sequence shown here is derived from an EMBL/GenBank/DDBJ whole genome shotgun (WGS) entry which is preliminary data.</text>
</comment>
<dbReference type="InterPro" id="IPR019647">
    <property type="entry name" value="PhoP_reg_network_YrbL"/>
</dbReference>
<evidence type="ECO:0000313" key="1">
    <source>
        <dbReference type="EMBL" id="KLE07050.1"/>
    </source>
</evidence>
<accession>A0A837JG37</accession>
<dbReference type="EMBL" id="JAIT01000006">
    <property type="protein sequence ID" value="KLE07050.1"/>
    <property type="molecule type" value="Genomic_DNA"/>
</dbReference>
<protein>
    <recommendedName>
        <fullName evidence="3">YrbL family protein</fullName>
    </recommendedName>
</protein>
<dbReference type="Proteomes" id="UP000035462">
    <property type="component" value="Unassembled WGS sequence"/>
</dbReference>
<organism evidence="1 2">
    <name type="scientific">Aliarcobacter butzleri L352</name>
    <dbReference type="NCBI Taxonomy" id="1447260"/>
    <lineage>
        <taxon>Bacteria</taxon>
        <taxon>Pseudomonadati</taxon>
        <taxon>Campylobacterota</taxon>
        <taxon>Epsilonproteobacteria</taxon>
        <taxon>Campylobacterales</taxon>
        <taxon>Arcobacteraceae</taxon>
        <taxon>Aliarcobacter</taxon>
    </lineage>
</organism>